<sequence length="245" mass="28171">MSNPEFKERYFNPDADLPYGVHPDEVAEAIKEWYDLYNGINDFLHSEGHHSIENLLRANNALSDFVGDILTDNLAEASPKLIKNQKQDGFPDILPVENEEYEAKDYRVHHGDEGIETKCSQQNGGWQAHNNESAWFVIFRYASIDRDVPPEEMDDVEIIQVLSAKLEEEDWNHSGRSNDSRRTITSSIIANGMDKLRSNPIYQKPEAITGRAEPKQRYREMQAQFDPVFAEEHPEYVTEQSSLDV</sequence>
<dbReference type="RefSeq" id="WP_343774772.1">
    <property type="nucleotide sequence ID" value="NZ_BAAADV010000007.1"/>
</dbReference>
<organism evidence="2 3">
    <name type="scientific">Natronoarchaeum mannanilyticum</name>
    <dbReference type="NCBI Taxonomy" id="926360"/>
    <lineage>
        <taxon>Archaea</taxon>
        <taxon>Methanobacteriati</taxon>
        <taxon>Methanobacteriota</taxon>
        <taxon>Stenosarchaea group</taxon>
        <taxon>Halobacteria</taxon>
        <taxon>Halobacteriales</taxon>
        <taxon>Natronoarchaeaceae</taxon>
    </lineage>
</organism>
<feature type="region of interest" description="Disordered" evidence="1">
    <location>
        <begin position="195"/>
        <end position="217"/>
    </location>
</feature>
<evidence type="ECO:0000313" key="3">
    <source>
        <dbReference type="Proteomes" id="UP001500420"/>
    </source>
</evidence>
<dbReference type="AlphaFoldDB" id="A0AAV3TBS3"/>
<evidence type="ECO:0000256" key="1">
    <source>
        <dbReference type="SAM" id="MobiDB-lite"/>
    </source>
</evidence>
<comment type="caution">
    <text evidence="2">The sequence shown here is derived from an EMBL/GenBank/DDBJ whole genome shotgun (WGS) entry which is preliminary data.</text>
</comment>
<dbReference type="EMBL" id="BAAADV010000007">
    <property type="protein sequence ID" value="GAA0678817.1"/>
    <property type="molecule type" value="Genomic_DNA"/>
</dbReference>
<reference evidence="2 3" key="1">
    <citation type="journal article" date="2019" name="Int. J. Syst. Evol. Microbiol.">
        <title>The Global Catalogue of Microorganisms (GCM) 10K type strain sequencing project: providing services to taxonomists for standard genome sequencing and annotation.</title>
        <authorList>
            <consortium name="The Broad Institute Genomics Platform"/>
            <consortium name="The Broad Institute Genome Sequencing Center for Infectious Disease"/>
            <person name="Wu L."/>
            <person name="Ma J."/>
        </authorList>
    </citation>
    <scope>NUCLEOTIDE SEQUENCE [LARGE SCALE GENOMIC DNA]</scope>
    <source>
        <strain evidence="2 3">JCM 16328</strain>
    </source>
</reference>
<protein>
    <submittedName>
        <fullName evidence="2">Uncharacterized protein</fullName>
    </submittedName>
</protein>
<proteinExistence type="predicted"/>
<name>A0AAV3TBS3_9EURY</name>
<gene>
    <name evidence="2" type="ORF">GCM10009020_29000</name>
</gene>
<evidence type="ECO:0000313" key="2">
    <source>
        <dbReference type="EMBL" id="GAA0678817.1"/>
    </source>
</evidence>
<dbReference type="Proteomes" id="UP001500420">
    <property type="component" value="Unassembled WGS sequence"/>
</dbReference>
<keyword evidence="3" id="KW-1185">Reference proteome</keyword>
<accession>A0AAV3TBS3</accession>